<dbReference type="HOGENOM" id="CLU_088295_0_0_1"/>
<dbReference type="InterPro" id="IPR016181">
    <property type="entry name" value="Acyl_CoA_acyltransferase"/>
</dbReference>
<proteinExistence type="predicted"/>
<dbReference type="InterPro" id="IPR000182">
    <property type="entry name" value="GNAT_dom"/>
</dbReference>
<keyword evidence="3" id="KW-1185">Reference proteome</keyword>
<dbReference type="Pfam" id="PF00583">
    <property type="entry name" value="Acetyltransf_1"/>
    <property type="match status" value="1"/>
</dbReference>
<dbReference type="AlphaFoldDB" id="A0A086SWW7"/>
<name>A0A086SWW7_HAPC1</name>
<organism evidence="2 3">
    <name type="scientific">Hapsidospora chrysogenum (strain ATCC 11550 / CBS 779.69 / DSM 880 / IAM 14645 / JCM 23072 / IMI 49137)</name>
    <name type="common">Acremonium chrysogenum</name>
    <dbReference type="NCBI Taxonomy" id="857340"/>
    <lineage>
        <taxon>Eukaryota</taxon>
        <taxon>Fungi</taxon>
        <taxon>Dikarya</taxon>
        <taxon>Ascomycota</taxon>
        <taxon>Pezizomycotina</taxon>
        <taxon>Sordariomycetes</taxon>
        <taxon>Hypocreomycetidae</taxon>
        <taxon>Hypocreales</taxon>
        <taxon>Bionectriaceae</taxon>
        <taxon>Hapsidospora</taxon>
    </lineage>
</organism>
<comment type="caution">
    <text evidence="2">The sequence shown here is derived from an EMBL/GenBank/DDBJ whole genome shotgun (WGS) entry which is preliminary data.</text>
</comment>
<evidence type="ECO:0000313" key="2">
    <source>
        <dbReference type="EMBL" id="KFH41599.1"/>
    </source>
</evidence>
<feature type="domain" description="N-acetyltransferase" evidence="1">
    <location>
        <begin position="18"/>
        <end position="182"/>
    </location>
</feature>
<dbReference type="EMBL" id="JPKY01000122">
    <property type="protein sequence ID" value="KFH41599.1"/>
    <property type="molecule type" value="Genomic_DNA"/>
</dbReference>
<dbReference type="PROSITE" id="PS51186">
    <property type="entry name" value="GNAT"/>
    <property type="match status" value="1"/>
</dbReference>
<protein>
    <recommendedName>
        <fullName evidence="1">N-acetyltransferase domain-containing protein</fullName>
    </recommendedName>
</protein>
<evidence type="ECO:0000313" key="3">
    <source>
        <dbReference type="Proteomes" id="UP000029964"/>
    </source>
</evidence>
<dbReference type="Proteomes" id="UP000029964">
    <property type="component" value="Unassembled WGS sequence"/>
</dbReference>
<reference evidence="3" key="1">
    <citation type="journal article" date="2014" name="Genome Announc.">
        <title>Genome sequence and annotation of Acremonium chrysogenum, producer of the beta-lactam antibiotic cephalosporin C.</title>
        <authorList>
            <person name="Terfehr D."/>
            <person name="Dahlmann T.A."/>
            <person name="Specht T."/>
            <person name="Zadra I."/>
            <person name="Kuernsteiner H."/>
            <person name="Kueck U."/>
        </authorList>
    </citation>
    <scope>NUCLEOTIDE SEQUENCE [LARGE SCALE GENOMIC DNA]</scope>
    <source>
        <strain evidence="3">ATCC 11550 / CBS 779.69 / DSM 880 / IAM 14645 / JCM 23072 / IMI 49137</strain>
    </source>
</reference>
<sequence>MSDSMRDSPGTSPEAISISFPDVSSAGDADFVAALVDIVQVAYSEAEEGIFVPGYQRTNSAEVARLIRDGQLAVACLKEGMKPVGCIMVRIISPDRGNFGMLALDAAHRGGGVGRQLVLFAEGSCRDKGCTVMHLELLVPTTFNHGSKERMQAWYMRMGYRIVQLAQFGQGYPALAPLLAGPTEYRIFEKALA</sequence>
<accession>A0A086SWW7</accession>
<gene>
    <name evidence="2" type="ORF">ACRE_076850</name>
</gene>
<evidence type="ECO:0000259" key="1">
    <source>
        <dbReference type="PROSITE" id="PS51186"/>
    </source>
</evidence>
<dbReference type="CDD" id="cd04301">
    <property type="entry name" value="NAT_SF"/>
    <property type="match status" value="1"/>
</dbReference>
<dbReference type="SUPFAM" id="SSF55729">
    <property type="entry name" value="Acyl-CoA N-acyltransferases (Nat)"/>
    <property type="match status" value="1"/>
</dbReference>
<dbReference type="GO" id="GO:0016747">
    <property type="term" value="F:acyltransferase activity, transferring groups other than amino-acyl groups"/>
    <property type="evidence" value="ECO:0007669"/>
    <property type="project" value="InterPro"/>
</dbReference>
<dbReference type="OrthoDB" id="5689at2759"/>
<dbReference type="Gene3D" id="3.40.630.30">
    <property type="match status" value="1"/>
</dbReference>